<dbReference type="Gene3D" id="2.40.10.240">
    <property type="entry name" value="QueA-like"/>
    <property type="match status" value="1"/>
</dbReference>
<evidence type="ECO:0000256" key="4">
    <source>
        <dbReference type="ARBA" id="ARBA00022679"/>
    </source>
</evidence>
<comment type="subcellular location">
    <subcellularLocation>
        <location evidence="1">Cytoplasm</location>
    </subcellularLocation>
</comment>
<dbReference type="PANTHER" id="PTHR30307:SF0">
    <property type="entry name" value="S-ADENOSYLMETHIONINE:TRNA RIBOSYLTRANSFERASE-ISOMERASE"/>
    <property type="match status" value="1"/>
</dbReference>
<comment type="caution">
    <text evidence="7">The sequence shown here is derived from an EMBL/GenBank/DDBJ whole genome shotgun (WGS) entry which is preliminary data.</text>
</comment>
<dbReference type="GO" id="GO:0051075">
    <property type="term" value="F:S-adenosylmethionine:tRNA ribosyltransferase-isomerase activity"/>
    <property type="evidence" value="ECO:0007669"/>
    <property type="project" value="TreeGrafter"/>
</dbReference>
<gene>
    <name evidence="7" type="ORF">C1SCF055_LOCUS684</name>
</gene>
<comment type="subunit">
    <text evidence="2">Monomer.</text>
</comment>
<dbReference type="GO" id="GO:0005737">
    <property type="term" value="C:cytoplasm"/>
    <property type="evidence" value="ECO:0007669"/>
    <property type="project" value="UniProtKB-SubCell"/>
</dbReference>
<dbReference type="InterPro" id="IPR042119">
    <property type="entry name" value="QueA_dom2"/>
</dbReference>
<dbReference type="NCBIfam" id="TIGR00113">
    <property type="entry name" value="queA"/>
    <property type="match status" value="1"/>
</dbReference>
<dbReference type="EMBL" id="CAMXCT030000001">
    <property type="protein sequence ID" value="CAL4759406.1"/>
    <property type="molecule type" value="Genomic_DNA"/>
</dbReference>
<dbReference type="FunFam" id="3.40.1780.10:FF:000001">
    <property type="entry name" value="S-adenosylmethionine:tRNA ribosyltransferase-isomerase"/>
    <property type="match status" value="1"/>
</dbReference>
<dbReference type="InterPro" id="IPR036100">
    <property type="entry name" value="QueA_sf"/>
</dbReference>
<dbReference type="InterPro" id="IPR042118">
    <property type="entry name" value="QueA_dom1"/>
</dbReference>
<dbReference type="GO" id="GO:0008616">
    <property type="term" value="P:tRNA queuosine(34) biosynthetic process"/>
    <property type="evidence" value="ECO:0007669"/>
    <property type="project" value="UniProtKB-KW"/>
</dbReference>
<dbReference type="HAMAP" id="MF_00113">
    <property type="entry name" value="QueA"/>
    <property type="match status" value="1"/>
</dbReference>
<evidence type="ECO:0000313" key="8">
    <source>
        <dbReference type="EMBL" id="CAL4759406.1"/>
    </source>
</evidence>
<sequence length="599" mass="67388">MSELDHYDYALPRELIAQQPLKNRADARLLVVDRRSGELTHAHVRDLPELLNPADCLVLNDTLVVAARLIGRRKSTSGRWEGLFLSVDDDGFWRIICKTRGKLAPGDAITLIDREAQEDIELWLLEKQEGGVWVALPKSDESPWDILDRLGRVPLPNYIRKGEMIDEDRQHYQTVFARAPGSAAAPTAGLHFTEALLTQLKSQGLDTATVTLHVGLDTFRPVKVDTLAEHQMHSEWCQVDEEAVSTIKRRRSSGGRIISVGTTTLRVLETAARGGELQPFRGSTDLFIRPPFEFHTTDALLTNFHLPRSTLLVLVRTFGGDELIQRAYQEAIQEDYRFYSYGDAMLFKNLGYPLRLPSVSPPPPPHHCQPTINRAILCPNGSPLRTSFARIRTMSQVQTERVLVVPTPVFHDIGHFQGFSQDAQRYLDGLLRDEHLSFRARHEVEEDPSFKQLIPYVIFRYTDPQNGDMVFQYTRGTGQGEGRLHRKRSIGIGGHISSEDADNRTGTAAYEIGLQRELSEEVAIETEFDASCVGLINDDDTEVGRVHLGIVHIYDVKQPAISPRETDIAEAGFEPIDALLANQKQFETWSQICLEALFG</sequence>
<dbReference type="Proteomes" id="UP001152797">
    <property type="component" value="Unassembled WGS sequence"/>
</dbReference>
<dbReference type="Pfam" id="PF02547">
    <property type="entry name" value="Queuosine_synth"/>
    <property type="match status" value="1"/>
</dbReference>
<dbReference type="PANTHER" id="PTHR30307">
    <property type="entry name" value="S-ADENOSYLMETHIONINE:TRNA RIBOSYLTRANSFERASE-ISOMERASE"/>
    <property type="match status" value="1"/>
</dbReference>
<keyword evidence="3" id="KW-0963">Cytoplasm</keyword>
<keyword evidence="5" id="KW-0949">S-adenosyl-L-methionine</keyword>
<dbReference type="InterPro" id="IPR003699">
    <property type="entry name" value="QueA"/>
</dbReference>
<evidence type="ECO:0000256" key="6">
    <source>
        <dbReference type="ARBA" id="ARBA00022785"/>
    </source>
</evidence>
<dbReference type="EMBL" id="CAMXCT010000001">
    <property type="protein sequence ID" value="CAI3972094.1"/>
    <property type="molecule type" value="Genomic_DNA"/>
</dbReference>
<dbReference type="OrthoDB" id="1448at2759"/>
<accession>A0A9P1FCV0</accession>
<dbReference type="Gene3D" id="3.40.1780.10">
    <property type="entry name" value="QueA-like"/>
    <property type="match status" value="1"/>
</dbReference>
<dbReference type="Gene3D" id="3.90.79.10">
    <property type="entry name" value="Nucleoside Triphosphate Pyrophosphohydrolase"/>
    <property type="match status" value="1"/>
</dbReference>
<evidence type="ECO:0000256" key="2">
    <source>
        <dbReference type="ARBA" id="ARBA00011245"/>
    </source>
</evidence>
<dbReference type="NCBIfam" id="NF001140">
    <property type="entry name" value="PRK00147.1"/>
    <property type="match status" value="1"/>
</dbReference>
<reference evidence="7" key="1">
    <citation type="submission" date="2022-10" db="EMBL/GenBank/DDBJ databases">
        <authorList>
            <person name="Chen Y."/>
            <person name="Dougan E. K."/>
            <person name="Chan C."/>
            <person name="Rhodes N."/>
            <person name="Thang M."/>
        </authorList>
    </citation>
    <scope>NUCLEOTIDE SEQUENCE</scope>
</reference>
<dbReference type="EMBL" id="CAMXCT020000001">
    <property type="protein sequence ID" value="CAL1125469.1"/>
    <property type="molecule type" value="Genomic_DNA"/>
</dbReference>
<evidence type="ECO:0000256" key="3">
    <source>
        <dbReference type="ARBA" id="ARBA00022490"/>
    </source>
</evidence>
<dbReference type="SUPFAM" id="SSF111337">
    <property type="entry name" value="QueA-like"/>
    <property type="match status" value="1"/>
</dbReference>
<organism evidence="7">
    <name type="scientific">Cladocopium goreaui</name>
    <dbReference type="NCBI Taxonomy" id="2562237"/>
    <lineage>
        <taxon>Eukaryota</taxon>
        <taxon>Sar</taxon>
        <taxon>Alveolata</taxon>
        <taxon>Dinophyceae</taxon>
        <taxon>Suessiales</taxon>
        <taxon>Symbiodiniaceae</taxon>
        <taxon>Cladocopium</taxon>
    </lineage>
</organism>
<dbReference type="AlphaFoldDB" id="A0A9P1FCV0"/>
<keyword evidence="6" id="KW-0671">Queuosine biosynthesis</keyword>
<evidence type="ECO:0000313" key="7">
    <source>
        <dbReference type="EMBL" id="CAI3972094.1"/>
    </source>
</evidence>
<reference evidence="8 9" key="2">
    <citation type="submission" date="2024-05" db="EMBL/GenBank/DDBJ databases">
        <authorList>
            <person name="Chen Y."/>
            <person name="Shah S."/>
            <person name="Dougan E. K."/>
            <person name="Thang M."/>
            <person name="Chan C."/>
        </authorList>
    </citation>
    <scope>NUCLEOTIDE SEQUENCE [LARGE SCALE GENOMIC DNA]</scope>
</reference>
<keyword evidence="4" id="KW-0808">Transferase</keyword>
<evidence type="ECO:0000313" key="9">
    <source>
        <dbReference type="Proteomes" id="UP001152797"/>
    </source>
</evidence>
<keyword evidence="9" id="KW-1185">Reference proteome</keyword>
<name>A0A9P1FCV0_9DINO</name>
<evidence type="ECO:0000256" key="5">
    <source>
        <dbReference type="ARBA" id="ARBA00022691"/>
    </source>
</evidence>
<protein>
    <submittedName>
        <fullName evidence="8">S-adenosylmethionine:tRNA ribosyltransferase-isomerase (Queuosine biosynthesi s protein QueA)</fullName>
    </submittedName>
</protein>
<evidence type="ECO:0000256" key="1">
    <source>
        <dbReference type="ARBA" id="ARBA00004496"/>
    </source>
</evidence>
<proteinExistence type="inferred from homology"/>